<dbReference type="PANTHER" id="PTHR30093:SF44">
    <property type="entry name" value="TYPE II SECRETION SYSTEM CORE PROTEIN G"/>
    <property type="match status" value="1"/>
</dbReference>
<dbReference type="EMBL" id="LCJR01000005">
    <property type="protein sequence ID" value="KKT82505.1"/>
    <property type="molecule type" value="Genomic_DNA"/>
</dbReference>
<comment type="caution">
    <text evidence="7">The sequence shown here is derived from an EMBL/GenBank/DDBJ whole genome shotgun (WGS) entry which is preliminary data.</text>
</comment>
<dbReference type="Gene3D" id="3.30.700.10">
    <property type="entry name" value="Glycoprotein, Type 4 Pilin"/>
    <property type="match status" value="1"/>
</dbReference>
<dbReference type="GO" id="GO:0015627">
    <property type="term" value="C:type II protein secretion system complex"/>
    <property type="evidence" value="ECO:0007669"/>
    <property type="project" value="InterPro"/>
</dbReference>
<evidence type="ECO:0000256" key="3">
    <source>
        <dbReference type="ARBA" id="ARBA00022692"/>
    </source>
</evidence>
<dbReference type="PATRIC" id="fig|1619025.3.peg.238"/>
<dbReference type="PROSITE" id="PS00409">
    <property type="entry name" value="PROKAR_NTER_METHYL"/>
    <property type="match status" value="1"/>
</dbReference>
<dbReference type="GO" id="GO:0015628">
    <property type="term" value="P:protein secretion by the type II secretion system"/>
    <property type="evidence" value="ECO:0007669"/>
    <property type="project" value="InterPro"/>
</dbReference>
<dbReference type="InterPro" id="IPR012902">
    <property type="entry name" value="N_methyl_site"/>
</dbReference>
<evidence type="ECO:0000313" key="7">
    <source>
        <dbReference type="EMBL" id="KKT82505.1"/>
    </source>
</evidence>
<keyword evidence="3 6" id="KW-0812">Transmembrane</keyword>
<dbReference type="AlphaFoldDB" id="A0A0G1KG61"/>
<evidence type="ECO:0000256" key="1">
    <source>
        <dbReference type="ARBA" id="ARBA00004167"/>
    </source>
</evidence>
<dbReference type="Proteomes" id="UP000034032">
    <property type="component" value="Unassembled WGS sequence"/>
</dbReference>
<dbReference type="SUPFAM" id="SSF54523">
    <property type="entry name" value="Pili subunits"/>
    <property type="match status" value="1"/>
</dbReference>
<name>A0A0G1KG61_9BACT</name>
<reference evidence="7 8" key="1">
    <citation type="journal article" date="2015" name="Nature">
        <title>rRNA introns, odd ribosomes, and small enigmatic genomes across a large radiation of phyla.</title>
        <authorList>
            <person name="Brown C.T."/>
            <person name="Hug L.A."/>
            <person name="Thomas B.C."/>
            <person name="Sharon I."/>
            <person name="Castelle C.J."/>
            <person name="Singh A."/>
            <person name="Wilkins M.J."/>
            <person name="Williams K.H."/>
            <person name="Banfield J.F."/>
        </authorList>
    </citation>
    <scope>NUCLEOTIDE SEQUENCE [LARGE SCALE GENOMIC DNA]</scope>
</reference>
<accession>A0A0G1KG61</accession>
<comment type="subcellular location">
    <subcellularLocation>
        <location evidence="1">Membrane</location>
        <topology evidence="1">Single-pass membrane protein</topology>
    </subcellularLocation>
</comment>
<feature type="transmembrane region" description="Helical" evidence="6">
    <location>
        <begin position="15"/>
        <end position="37"/>
    </location>
</feature>
<dbReference type="PRINTS" id="PR00813">
    <property type="entry name" value="BCTERIALGSPG"/>
</dbReference>
<dbReference type="InterPro" id="IPR045584">
    <property type="entry name" value="Pilin-like"/>
</dbReference>
<dbReference type="PANTHER" id="PTHR30093">
    <property type="entry name" value="GENERAL SECRETION PATHWAY PROTEIN G"/>
    <property type="match status" value="1"/>
</dbReference>
<evidence type="ECO:0000256" key="4">
    <source>
        <dbReference type="ARBA" id="ARBA00022989"/>
    </source>
</evidence>
<dbReference type="InterPro" id="IPR000983">
    <property type="entry name" value="Bac_GSPG_pilin"/>
</dbReference>
<keyword evidence="5 6" id="KW-0472">Membrane</keyword>
<dbReference type="Pfam" id="PF07963">
    <property type="entry name" value="N_methyl"/>
    <property type="match status" value="1"/>
</dbReference>
<sequence length="189" mass="19828">MSILKKYRNANLSKGFTLVELLVVIAIIGVLATLVLLQLGTARAKARDAKRIADVSQLRTAVELFFDDNAGIYPIGPLCNVGATGNCTGGNNGNLGPYLSSPNLPVDPLNGAGYRYTWDPASPRRFHLWTELERRNAPAFAADADLNSTTGGAGAGGAWIGNPTDNQDGGVETCASGTAIDCVYDTGQN</sequence>
<proteinExistence type="predicted"/>
<dbReference type="NCBIfam" id="TIGR02532">
    <property type="entry name" value="IV_pilin_GFxxxE"/>
    <property type="match status" value="1"/>
</dbReference>
<evidence type="ECO:0000256" key="5">
    <source>
        <dbReference type="ARBA" id="ARBA00023136"/>
    </source>
</evidence>
<organism evidence="7 8">
    <name type="scientific">Candidatus Yanofskybacteria bacterium GW2011_GWA2_44_9</name>
    <dbReference type="NCBI Taxonomy" id="1619025"/>
    <lineage>
        <taxon>Bacteria</taxon>
        <taxon>Candidatus Yanofskyibacteriota</taxon>
    </lineage>
</organism>
<dbReference type="GO" id="GO:0016020">
    <property type="term" value="C:membrane"/>
    <property type="evidence" value="ECO:0007669"/>
    <property type="project" value="UniProtKB-SubCell"/>
</dbReference>
<keyword evidence="2" id="KW-0488">Methylation</keyword>
<evidence type="ECO:0000256" key="2">
    <source>
        <dbReference type="ARBA" id="ARBA00022481"/>
    </source>
</evidence>
<evidence type="ECO:0000313" key="8">
    <source>
        <dbReference type="Proteomes" id="UP000034032"/>
    </source>
</evidence>
<gene>
    <name evidence="7" type="ORF">UW79_C0005G0030</name>
</gene>
<protein>
    <recommendedName>
        <fullName evidence="9">General secretion pathway protein G</fullName>
    </recommendedName>
</protein>
<evidence type="ECO:0000256" key="6">
    <source>
        <dbReference type="SAM" id="Phobius"/>
    </source>
</evidence>
<evidence type="ECO:0008006" key="9">
    <source>
        <dbReference type="Google" id="ProtNLM"/>
    </source>
</evidence>
<keyword evidence="4 6" id="KW-1133">Transmembrane helix</keyword>